<keyword evidence="3" id="KW-1185">Reference proteome</keyword>
<dbReference type="AlphaFoldDB" id="A0A5A7R5H1"/>
<protein>
    <submittedName>
        <fullName evidence="2">Hydroxysteroid dehydrogenase 1</fullName>
    </submittedName>
</protein>
<comment type="caution">
    <text evidence="2">The sequence shown here is derived from an EMBL/GenBank/DDBJ whole genome shotgun (WGS) entry which is preliminary data.</text>
</comment>
<gene>
    <name evidence="2" type="ORF">STAS_28941</name>
</gene>
<proteinExistence type="predicted"/>
<sequence>MEALSSRSVSLFMRCPIKKAESKDSLIPPDFSSSKLKGRTSLNTPCTSSYPRWAPARTSLRAPTSLISEVPLPTNRGPIELPTPMIDSSGSAKKIISGGSTRTNHGPPLAFTPLSWLGKSVCPDRHGGKKGSKLTGFQNGVENLESLLRIERLGLGGARADLRLRIQNDVETDGFRTSDSSSTAAESRTDFIERHRLDGGRGSRKRVFVGLIAGLILRVAIGGRTRSEFNRASIFLEERAHPNGMQKNTALRSSRGSIVCQSKRAKSSSSWPPSSTKSPSSPPSITPVSALRQLLLRRPDRLPVIPPPRD</sequence>
<dbReference type="Proteomes" id="UP000325081">
    <property type="component" value="Unassembled WGS sequence"/>
</dbReference>
<feature type="region of interest" description="Disordered" evidence="1">
    <location>
        <begin position="68"/>
        <end position="88"/>
    </location>
</feature>
<evidence type="ECO:0000313" key="2">
    <source>
        <dbReference type="EMBL" id="GER51551.1"/>
    </source>
</evidence>
<evidence type="ECO:0000313" key="3">
    <source>
        <dbReference type="Proteomes" id="UP000325081"/>
    </source>
</evidence>
<dbReference type="EMBL" id="BKCP01009737">
    <property type="protein sequence ID" value="GER51551.1"/>
    <property type="molecule type" value="Genomic_DNA"/>
</dbReference>
<feature type="region of interest" description="Disordered" evidence="1">
    <location>
        <begin position="245"/>
        <end position="290"/>
    </location>
</feature>
<feature type="compositionally biased region" description="Polar residues" evidence="1">
    <location>
        <begin position="245"/>
        <end position="260"/>
    </location>
</feature>
<reference evidence="3" key="1">
    <citation type="journal article" date="2019" name="Curr. Biol.">
        <title>Genome Sequence of Striga asiatica Provides Insight into the Evolution of Plant Parasitism.</title>
        <authorList>
            <person name="Yoshida S."/>
            <person name="Kim S."/>
            <person name="Wafula E.K."/>
            <person name="Tanskanen J."/>
            <person name="Kim Y.M."/>
            <person name="Honaas L."/>
            <person name="Yang Z."/>
            <person name="Spallek T."/>
            <person name="Conn C.E."/>
            <person name="Ichihashi Y."/>
            <person name="Cheong K."/>
            <person name="Cui S."/>
            <person name="Der J.P."/>
            <person name="Gundlach H."/>
            <person name="Jiao Y."/>
            <person name="Hori C."/>
            <person name="Ishida J.K."/>
            <person name="Kasahara H."/>
            <person name="Kiba T."/>
            <person name="Kim M.S."/>
            <person name="Koo N."/>
            <person name="Laohavisit A."/>
            <person name="Lee Y.H."/>
            <person name="Lumba S."/>
            <person name="McCourt P."/>
            <person name="Mortimer J.C."/>
            <person name="Mutuku J.M."/>
            <person name="Nomura T."/>
            <person name="Sasaki-Sekimoto Y."/>
            <person name="Seto Y."/>
            <person name="Wang Y."/>
            <person name="Wakatake T."/>
            <person name="Sakakibara H."/>
            <person name="Demura T."/>
            <person name="Yamaguchi S."/>
            <person name="Yoneyama K."/>
            <person name="Manabe R.I."/>
            <person name="Nelson D.C."/>
            <person name="Schulman A.H."/>
            <person name="Timko M.P."/>
            <person name="dePamphilis C.W."/>
            <person name="Choi D."/>
            <person name="Shirasu K."/>
        </authorList>
    </citation>
    <scope>NUCLEOTIDE SEQUENCE [LARGE SCALE GENOMIC DNA]</scope>
    <source>
        <strain evidence="3">cv. UVA1</strain>
    </source>
</reference>
<name>A0A5A7R5H1_STRAF</name>
<organism evidence="2 3">
    <name type="scientific">Striga asiatica</name>
    <name type="common">Asiatic witchweed</name>
    <name type="synonym">Buchnera asiatica</name>
    <dbReference type="NCBI Taxonomy" id="4170"/>
    <lineage>
        <taxon>Eukaryota</taxon>
        <taxon>Viridiplantae</taxon>
        <taxon>Streptophyta</taxon>
        <taxon>Embryophyta</taxon>
        <taxon>Tracheophyta</taxon>
        <taxon>Spermatophyta</taxon>
        <taxon>Magnoliopsida</taxon>
        <taxon>eudicotyledons</taxon>
        <taxon>Gunneridae</taxon>
        <taxon>Pentapetalae</taxon>
        <taxon>asterids</taxon>
        <taxon>lamiids</taxon>
        <taxon>Lamiales</taxon>
        <taxon>Orobanchaceae</taxon>
        <taxon>Buchnereae</taxon>
        <taxon>Striga</taxon>
    </lineage>
</organism>
<evidence type="ECO:0000256" key="1">
    <source>
        <dbReference type="SAM" id="MobiDB-lite"/>
    </source>
</evidence>
<feature type="compositionally biased region" description="Low complexity" evidence="1">
    <location>
        <begin position="267"/>
        <end position="279"/>
    </location>
</feature>
<accession>A0A5A7R5H1</accession>